<dbReference type="EC" id="2.7.11.-" evidence="12"/>
<feature type="active site" description="Proton acceptor" evidence="10">
    <location>
        <position position="314"/>
    </location>
</feature>
<keyword evidence="5 12" id="KW-0808">Transferase</keyword>
<feature type="domain" description="RGS" evidence="15">
    <location>
        <begin position="56"/>
        <end position="173"/>
    </location>
</feature>
<evidence type="ECO:0000256" key="6">
    <source>
        <dbReference type="ARBA" id="ARBA00022741"/>
    </source>
</evidence>
<dbReference type="GO" id="GO:0005737">
    <property type="term" value="C:cytoplasm"/>
    <property type="evidence" value="ECO:0007669"/>
    <property type="project" value="TreeGrafter"/>
</dbReference>
<evidence type="ECO:0000256" key="13">
    <source>
        <dbReference type="SAM" id="MobiDB-lite"/>
    </source>
</evidence>
<dbReference type="SMART" id="SM00133">
    <property type="entry name" value="S_TK_X"/>
    <property type="match status" value="1"/>
</dbReference>
<dbReference type="InterPro" id="IPR000719">
    <property type="entry name" value="Prot_kinase_dom"/>
</dbReference>
<feature type="region of interest" description="Disordered" evidence="13">
    <location>
        <begin position="582"/>
        <end position="619"/>
    </location>
</feature>
<dbReference type="FunFam" id="1.10.167.10:FF:000009">
    <property type="entry name" value="G protein-coupled receptor kinase"/>
    <property type="match status" value="1"/>
</dbReference>
<evidence type="ECO:0000256" key="10">
    <source>
        <dbReference type="PIRSR" id="PIRSR600239-51"/>
    </source>
</evidence>
<reference evidence="18" key="1">
    <citation type="submission" date="2025-08" db="UniProtKB">
        <authorList>
            <consortium name="RefSeq"/>
        </authorList>
    </citation>
    <scope>IDENTIFICATION</scope>
</reference>
<dbReference type="GO" id="GO:0005524">
    <property type="term" value="F:ATP binding"/>
    <property type="evidence" value="ECO:0007669"/>
    <property type="project" value="UniProtKB-UniRule"/>
</dbReference>
<keyword evidence="3 12" id="KW-0723">Serine/threonine-protein kinase</keyword>
<dbReference type="PANTHER" id="PTHR24355">
    <property type="entry name" value="G PROTEIN-COUPLED RECEPTOR KINASE/RIBOSOMAL PROTEIN S6 KINASE"/>
    <property type="match status" value="1"/>
</dbReference>
<dbReference type="InterPro" id="IPR008271">
    <property type="entry name" value="Ser/Thr_kinase_AS"/>
</dbReference>
<proteinExistence type="inferred from homology"/>
<dbReference type="SMART" id="SM00315">
    <property type="entry name" value="RGS"/>
    <property type="match status" value="1"/>
</dbReference>
<evidence type="ECO:0000259" key="15">
    <source>
        <dbReference type="PROSITE" id="PS50132"/>
    </source>
</evidence>
<comment type="similarity">
    <text evidence="2 12">Belongs to the protein kinase superfamily. AGC Ser/Thr protein kinase family. GPRK subfamily.</text>
</comment>
<evidence type="ECO:0000259" key="16">
    <source>
        <dbReference type="PROSITE" id="PS51285"/>
    </source>
</evidence>
<dbReference type="AlphaFoldDB" id="A0AAJ7L667"/>
<dbReference type="PRINTS" id="PR00717">
    <property type="entry name" value="GPCRKINASE"/>
</dbReference>
<feature type="domain" description="Protein kinase" evidence="14">
    <location>
        <begin position="188"/>
        <end position="453"/>
    </location>
</feature>
<name>A0AAJ7L667_9ACAR</name>
<dbReference type="CDD" id="cd05605">
    <property type="entry name" value="STKc_GRK4_like"/>
    <property type="match status" value="1"/>
</dbReference>
<keyword evidence="6 11" id="KW-0547">Nucleotide-binding</keyword>
<dbReference type="PROSITE" id="PS50011">
    <property type="entry name" value="PROTEIN_KINASE_DOM"/>
    <property type="match status" value="1"/>
</dbReference>
<sequence length="619" mass="70805">MELENIVANTVYLKAREDCNKGKSKKWKKILAFPHVTLALPLKDQIDCRYNFVVERQPIGKLLFREYCSTKLHLKRCLEFLDAIESYECQVEEKRFVAAEEILHAFLLPESTHFSDIINCDLVAELRKQLGSPDDTEKPLKDLFAPCTGALKEYLSGSPFDEFKETMYFHRYLQWKWLEAQPVTQKTFRMYRVLGKGGFGEVCACQVRATGKMYACKKLEKKRIKKRKGESMVLIEKQILQKINSRFVVSLAYAYETKDSLCLVLTIMNGGDLKFHIYNMGGEPGFDLERARFYAAEVTEGLDHLHAQNIVYRDLKPENILLDDHGHVRISDLGLAVEIPKGDSVRGRVGTVGYMAPEVVDNERYTFSPDWFSLGVLIFEMIEGQAPFRARKEKVKREEVERRVREDKEKYSSKFSDEARAICQALLAKQPSNRLACRSGNNGASELRRHAYFKNVNWKRLQEGMLEPPFLPDPHAVYAKDVLDIEQFSTVKGVALDATDENFYGKFNSGSVSIPWQQEMIETECYRELNQFGEDGGPSPDLMLDGPPPEEYQGCFPFRRKAKKHGAVGSVGTIYVKNAGLSTPKIHDDNLSQEQTRDKENSNHRQENSRPTSGHAKES</sequence>
<evidence type="ECO:0000313" key="18">
    <source>
        <dbReference type="RefSeq" id="XP_018497037.1"/>
    </source>
</evidence>
<comment type="function">
    <text evidence="9">Specifically phosphorylates the activated forms of G protein-coupled receptors.</text>
</comment>
<dbReference type="PROSITE" id="PS51285">
    <property type="entry name" value="AGC_KINASE_CTER"/>
    <property type="match status" value="1"/>
</dbReference>
<dbReference type="PROSITE" id="PS00107">
    <property type="entry name" value="PROTEIN_KINASE_ATP"/>
    <property type="match status" value="1"/>
</dbReference>
<dbReference type="SMART" id="SM00220">
    <property type="entry name" value="S_TKc"/>
    <property type="match status" value="1"/>
</dbReference>
<evidence type="ECO:0000313" key="17">
    <source>
        <dbReference type="Proteomes" id="UP000694867"/>
    </source>
</evidence>
<keyword evidence="8 11" id="KW-0067">ATP-binding</keyword>
<dbReference type="InterPro" id="IPR044926">
    <property type="entry name" value="RGS_subdomain_2"/>
</dbReference>
<keyword evidence="18" id="KW-0675">Receptor</keyword>
<dbReference type="FunFam" id="1.10.510.10:FF:000074">
    <property type="entry name" value="G protein-coupled receptor kinase"/>
    <property type="match status" value="1"/>
</dbReference>
<evidence type="ECO:0000256" key="12">
    <source>
        <dbReference type="RuleBase" id="RU000308"/>
    </source>
</evidence>
<dbReference type="GeneID" id="100907917"/>
<protein>
    <recommendedName>
        <fullName evidence="12">G protein-coupled receptor kinase</fullName>
        <ecNumber evidence="12">2.7.11.-</ecNumber>
    </recommendedName>
</protein>
<evidence type="ECO:0000256" key="5">
    <source>
        <dbReference type="ARBA" id="ARBA00022679"/>
    </source>
</evidence>
<dbReference type="SUPFAM" id="SSF48097">
    <property type="entry name" value="Regulator of G-protein signaling, RGS"/>
    <property type="match status" value="1"/>
</dbReference>
<accession>A0AAJ7L667</accession>
<evidence type="ECO:0000256" key="11">
    <source>
        <dbReference type="PROSITE-ProRule" id="PRU10141"/>
    </source>
</evidence>
<dbReference type="KEGG" id="goe:100907917"/>
<dbReference type="InterPro" id="IPR036305">
    <property type="entry name" value="RGS_sf"/>
</dbReference>
<organism evidence="17 18">
    <name type="scientific">Galendromus occidentalis</name>
    <name type="common">western predatory mite</name>
    <dbReference type="NCBI Taxonomy" id="34638"/>
    <lineage>
        <taxon>Eukaryota</taxon>
        <taxon>Metazoa</taxon>
        <taxon>Ecdysozoa</taxon>
        <taxon>Arthropoda</taxon>
        <taxon>Chelicerata</taxon>
        <taxon>Arachnida</taxon>
        <taxon>Acari</taxon>
        <taxon>Parasitiformes</taxon>
        <taxon>Mesostigmata</taxon>
        <taxon>Gamasina</taxon>
        <taxon>Phytoseioidea</taxon>
        <taxon>Phytoseiidae</taxon>
        <taxon>Typhlodrominae</taxon>
        <taxon>Galendromus</taxon>
    </lineage>
</organism>
<dbReference type="InterPro" id="IPR000961">
    <property type="entry name" value="AGC-kinase_C"/>
</dbReference>
<dbReference type="InterPro" id="IPR017441">
    <property type="entry name" value="Protein_kinase_ATP_BS"/>
</dbReference>
<feature type="binding site" evidence="11">
    <location>
        <position position="226"/>
    </location>
    <ligand>
        <name>ATP</name>
        <dbReference type="ChEBI" id="CHEBI:30616"/>
    </ligand>
</feature>
<keyword evidence="7 12" id="KW-0418">Kinase</keyword>
<dbReference type="Proteomes" id="UP000694867">
    <property type="component" value="Unplaced"/>
</dbReference>
<dbReference type="SUPFAM" id="SSF56112">
    <property type="entry name" value="Protein kinase-like (PK-like)"/>
    <property type="match status" value="1"/>
</dbReference>
<dbReference type="InterPro" id="IPR011009">
    <property type="entry name" value="Kinase-like_dom_sf"/>
</dbReference>
<evidence type="ECO:0000256" key="8">
    <source>
        <dbReference type="ARBA" id="ARBA00022840"/>
    </source>
</evidence>
<evidence type="ECO:0000256" key="9">
    <source>
        <dbReference type="ARBA" id="ARBA00057847"/>
    </source>
</evidence>
<dbReference type="PROSITE" id="PS00108">
    <property type="entry name" value="PROTEIN_KINASE_ST"/>
    <property type="match status" value="1"/>
</dbReference>
<dbReference type="GO" id="GO:0009966">
    <property type="term" value="P:regulation of signal transduction"/>
    <property type="evidence" value="ECO:0007669"/>
    <property type="project" value="TreeGrafter"/>
</dbReference>
<dbReference type="Gene3D" id="1.10.510.10">
    <property type="entry name" value="Transferase(Phosphotransferase) domain 1"/>
    <property type="match status" value="1"/>
</dbReference>
<evidence type="ECO:0000256" key="1">
    <source>
        <dbReference type="ARBA" id="ARBA00001256"/>
    </source>
</evidence>
<keyword evidence="17" id="KW-1185">Reference proteome</keyword>
<gene>
    <name evidence="18" type="primary">LOC100907917</name>
</gene>
<dbReference type="PROSITE" id="PS50132">
    <property type="entry name" value="RGS"/>
    <property type="match status" value="1"/>
</dbReference>
<dbReference type="Pfam" id="PF00615">
    <property type="entry name" value="RGS"/>
    <property type="match status" value="1"/>
</dbReference>
<keyword evidence="4" id="KW-0597">Phosphoprotein</keyword>
<dbReference type="InterPro" id="IPR000239">
    <property type="entry name" value="GPCR_kinase"/>
</dbReference>
<dbReference type="InterPro" id="IPR016137">
    <property type="entry name" value="RGS"/>
</dbReference>
<evidence type="ECO:0000256" key="7">
    <source>
        <dbReference type="ARBA" id="ARBA00022777"/>
    </source>
</evidence>
<dbReference type="Gene3D" id="1.10.167.10">
    <property type="entry name" value="Regulator of G-protein Signalling 4, domain 2"/>
    <property type="match status" value="1"/>
</dbReference>
<dbReference type="RefSeq" id="XP_018497037.1">
    <property type="nucleotide sequence ID" value="XM_018641521.1"/>
</dbReference>
<feature type="domain" description="AGC-kinase C-terminal" evidence="16">
    <location>
        <begin position="454"/>
        <end position="519"/>
    </location>
</feature>
<dbReference type="CTD" id="49045"/>
<evidence type="ECO:0000259" key="14">
    <source>
        <dbReference type="PROSITE" id="PS50011"/>
    </source>
</evidence>
<comment type="catalytic activity">
    <reaction evidence="1">
        <text>[G-protein-coupled receptor] + ATP = [G-protein-coupled receptor]-phosphate + ADP + H(+)</text>
        <dbReference type="Rhea" id="RHEA:12008"/>
        <dbReference type="Rhea" id="RHEA-COMP:11260"/>
        <dbReference type="Rhea" id="RHEA-COMP:11261"/>
        <dbReference type="ChEBI" id="CHEBI:15378"/>
        <dbReference type="ChEBI" id="CHEBI:30616"/>
        <dbReference type="ChEBI" id="CHEBI:43176"/>
        <dbReference type="ChEBI" id="CHEBI:68546"/>
        <dbReference type="ChEBI" id="CHEBI:456216"/>
        <dbReference type="EC" id="2.7.11.16"/>
    </reaction>
</comment>
<feature type="compositionally biased region" description="Basic and acidic residues" evidence="13">
    <location>
        <begin position="585"/>
        <end position="608"/>
    </location>
</feature>
<evidence type="ECO:0000256" key="2">
    <source>
        <dbReference type="ARBA" id="ARBA00009793"/>
    </source>
</evidence>
<dbReference type="Gene3D" id="3.30.200.20">
    <property type="entry name" value="Phosphorylase Kinase, domain 1"/>
    <property type="match status" value="1"/>
</dbReference>
<evidence type="ECO:0000256" key="3">
    <source>
        <dbReference type="ARBA" id="ARBA00022527"/>
    </source>
</evidence>
<dbReference type="GO" id="GO:0007165">
    <property type="term" value="P:signal transduction"/>
    <property type="evidence" value="ECO:0007669"/>
    <property type="project" value="InterPro"/>
</dbReference>
<dbReference type="PANTHER" id="PTHR24355:SF28">
    <property type="entry name" value="G PROTEIN-COUPLED RECEPTOR KINASE 2"/>
    <property type="match status" value="1"/>
</dbReference>
<evidence type="ECO:0000256" key="4">
    <source>
        <dbReference type="ARBA" id="ARBA00022553"/>
    </source>
</evidence>
<dbReference type="GO" id="GO:0004703">
    <property type="term" value="F:G protein-coupled receptor kinase activity"/>
    <property type="evidence" value="ECO:0007669"/>
    <property type="project" value="UniProtKB-EC"/>
</dbReference>
<dbReference type="Pfam" id="PF00069">
    <property type="entry name" value="Pkinase"/>
    <property type="match status" value="1"/>
</dbReference>